<evidence type="ECO:0000313" key="2">
    <source>
        <dbReference type="Proteomes" id="UP001168821"/>
    </source>
</evidence>
<gene>
    <name evidence="1" type="ORF">Zmor_025226</name>
</gene>
<dbReference type="Proteomes" id="UP001168821">
    <property type="component" value="Unassembled WGS sequence"/>
</dbReference>
<name>A0AA38HR90_9CUCU</name>
<evidence type="ECO:0000313" key="1">
    <source>
        <dbReference type="EMBL" id="KAJ3642438.1"/>
    </source>
</evidence>
<organism evidence="1 2">
    <name type="scientific">Zophobas morio</name>
    <dbReference type="NCBI Taxonomy" id="2755281"/>
    <lineage>
        <taxon>Eukaryota</taxon>
        <taxon>Metazoa</taxon>
        <taxon>Ecdysozoa</taxon>
        <taxon>Arthropoda</taxon>
        <taxon>Hexapoda</taxon>
        <taxon>Insecta</taxon>
        <taxon>Pterygota</taxon>
        <taxon>Neoptera</taxon>
        <taxon>Endopterygota</taxon>
        <taxon>Coleoptera</taxon>
        <taxon>Polyphaga</taxon>
        <taxon>Cucujiformia</taxon>
        <taxon>Tenebrionidae</taxon>
        <taxon>Zophobas</taxon>
    </lineage>
</organism>
<dbReference type="EMBL" id="JALNTZ010000008">
    <property type="protein sequence ID" value="KAJ3642438.1"/>
    <property type="molecule type" value="Genomic_DNA"/>
</dbReference>
<sequence length="88" mass="9854">MGKSRHFAFNFHKLRYRTLASLKRPVYPSLLKAELVTESVQAGGTAIPALGYTLAPYVVPYNLGCTYGVMRQVDEHLSVRATTRTCYT</sequence>
<protein>
    <submittedName>
        <fullName evidence="1">Uncharacterized protein</fullName>
    </submittedName>
</protein>
<accession>A0AA38HR90</accession>
<proteinExistence type="predicted"/>
<reference evidence="1" key="1">
    <citation type="journal article" date="2023" name="G3 (Bethesda)">
        <title>Whole genome assemblies of Zophobas morio and Tenebrio molitor.</title>
        <authorList>
            <person name="Kaur S."/>
            <person name="Stinson S.A."/>
            <person name="diCenzo G.C."/>
        </authorList>
    </citation>
    <scope>NUCLEOTIDE SEQUENCE</scope>
    <source>
        <strain evidence="1">QUZm001</strain>
    </source>
</reference>
<keyword evidence="2" id="KW-1185">Reference proteome</keyword>
<dbReference type="AlphaFoldDB" id="A0AA38HR90"/>
<comment type="caution">
    <text evidence="1">The sequence shown here is derived from an EMBL/GenBank/DDBJ whole genome shotgun (WGS) entry which is preliminary data.</text>
</comment>